<comment type="caution">
    <text evidence="11">The sequence shown here is derived from an EMBL/GenBank/DDBJ whole genome shotgun (WGS) entry which is preliminary data.</text>
</comment>
<evidence type="ECO:0000256" key="9">
    <source>
        <dbReference type="ARBA" id="ARBA00049893"/>
    </source>
</evidence>
<dbReference type="InterPro" id="IPR003730">
    <property type="entry name" value="Cu_polyphenol_OxRdtase"/>
</dbReference>
<dbReference type="RefSeq" id="WP_302721089.1">
    <property type="nucleotide sequence ID" value="NZ_JAULRU010000256.1"/>
</dbReference>
<keyword evidence="5" id="KW-0378">Hydrolase</keyword>
<dbReference type="CDD" id="cd16833">
    <property type="entry name" value="YfiH"/>
    <property type="match status" value="1"/>
</dbReference>
<evidence type="ECO:0000256" key="3">
    <source>
        <dbReference type="ARBA" id="ARBA00022679"/>
    </source>
</evidence>
<evidence type="ECO:0000256" key="5">
    <source>
        <dbReference type="ARBA" id="ARBA00022801"/>
    </source>
</evidence>
<organism evidence="11 12">
    <name type="scientific">Gilvimarinus gilvus</name>
    <dbReference type="NCBI Taxonomy" id="3058038"/>
    <lineage>
        <taxon>Bacteria</taxon>
        <taxon>Pseudomonadati</taxon>
        <taxon>Pseudomonadota</taxon>
        <taxon>Gammaproteobacteria</taxon>
        <taxon>Cellvibrionales</taxon>
        <taxon>Cellvibrionaceae</taxon>
        <taxon>Gilvimarinus</taxon>
    </lineage>
</organism>
<dbReference type="Gene3D" id="3.60.140.10">
    <property type="entry name" value="CNF1/YfiH-like putative cysteine hydrolases"/>
    <property type="match status" value="1"/>
</dbReference>
<keyword evidence="6" id="KW-0862">Zinc</keyword>
<keyword evidence="12" id="KW-1185">Reference proteome</keyword>
<keyword evidence="4" id="KW-0479">Metal-binding</keyword>
<comment type="catalytic activity">
    <reaction evidence="7">
        <text>adenosine + H2O + H(+) = inosine + NH4(+)</text>
        <dbReference type="Rhea" id="RHEA:24408"/>
        <dbReference type="ChEBI" id="CHEBI:15377"/>
        <dbReference type="ChEBI" id="CHEBI:15378"/>
        <dbReference type="ChEBI" id="CHEBI:16335"/>
        <dbReference type="ChEBI" id="CHEBI:17596"/>
        <dbReference type="ChEBI" id="CHEBI:28938"/>
        <dbReference type="EC" id="3.5.4.4"/>
    </reaction>
    <physiologicalReaction direction="left-to-right" evidence="7">
        <dbReference type="Rhea" id="RHEA:24409"/>
    </physiologicalReaction>
</comment>
<evidence type="ECO:0000256" key="1">
    <source>
        <dbReference type="ARBA" id="ARBA00000553"/>
    </source>
</evidence>
<dbReference type="PANTHER" id="PTHR30616:SF2">
    <property type="entry name" value="PURINE NUCLEOSIDE PHOSPHORYLASE LACC1"/>
    <property type="match status" value="1"/>
</dbReference>
<protein>
    <recommendedName>
        <fullName evidence="10">Purine nucleoside phosphorylase</fullName>
    </recommendedName>
</protein>
<proteinExistence type="inferred from homology"/>
<evidence type="ECO:0000256" key="10">
    <source>
        <dbReference type="RuleBase" id="RU361274"/>
    </source>
</evidence>
<reference evidence="11 12" key="1">
    <citation type="submission" date="2023-11" db="EMBL/GenBank/DDBJ databases">
        <title>Gilvimarinus fulvus sp. nov., isolated from the surface of Kelp.</title>
        <authorList>
            <person name="Sun Y.Y."/>
            <person name="Gong Y."/>
            <person name="Du Z.J."/>
        </authorList>
    </citation>
    <scope>NUCLEOTIDE SEQUENCE [LARGE SCALE GENOMIC DNA]</scope>
    <source>
        <strain evidence="11 12">SDUM040013</strain>
    </source>
</reference>
<evidence type="ECO:0000256" key="4">
    <source>
        <dbReference type="ARBA" id="ARBA00022723"/>
    </source>
</evidence>
<keyword evidence="3" id="KW-0808">Transferase</keyword>
<accession>A0ABU4S0T5</accession>
<comment type="catalytic activity">
    <reaction evidence="8">
        <text>adenosine + phosphate = alpha-D-ribose 1-phosphate + adenine</text>
        <dbReference type="Rhea" id="RHEA:27642"/>
        <dbReference type="ChEBI" id="CHEBI:16335"/>
        <dbReference type="ChEBI" id="CHEBI:16708"/>
        <dbReference type="ChEBI" id="CHEBI:43474"/>
        <dbReference type="ChEBI" id="CHEBI:57720"/>
        <dbReference type="EC" id="2.4.2.1"/>
    </reaction>
    <physiologicalReaction direction="left-to-right" evidence="8">
        <dbReference type="Rhea" id="RHEA:27643"/>
    </physiologicalReaction>
</comment>
<evidence type="ECO:0000313" key="11">
    <source>
        <dbReference type="EMBL" id="MDX6850702.1"/>
    </source>
</evidence>
<dbReference type="PANTHER" id="PTHR30616">
    <property type="entry name" value="UNCHARACTERIZED PROTEIN YFIH"/>
    <property type="match status" value="1"/>
</dbReference>
<evidence type="ECO:0000313" key="12">
    <source>
        <dbReference type="Proteomes" id="UP001273505"/>
    </source>
</evidence>
<comment type="catalytic activity">
    <reaction evidence="1">
        <text>inosine + phosphate = alpha-D-ribose 1-phosphate + hypoxanthine</text>
        <dbReference type="Rhea" id="RHEA:27646"/>
        <dbReference type="ChEBI" id="CHEBI:17368"/>
        <dbReference type="ChEBI" id="CHEBI:17596"/>
        <dbReference type="ChEBI" id="CHEBI:43474"/>
        <dbReference type="ChEBI" id="CHEBI:57720"/>
        <dbReference type="EC" id="2.4.2.1"/>
    </reaction>
    <physiologicalReaction direction="left-to-right" evidence="1">
        <dbReference type="Rhea" id="RHEA:27647"/>
    </physiologicalReaction>
</comment>
<evidence type="ECO:0000256" key="8">
    <source>
        <dbReference type="ARBA" id="ARBA00048968"/>
    </source>
</evidence>
<evidence type="ECO:0000256" key="2">
    <source>
        <dbReference type="ARBA" id="ARBA00007353"/>
    </source>
</evidence>
<sequence>MSMDHRFAVPDWPAPANVHAFTTTRVGGASTDGFAANNLALHVGDVASAVMRNRQALVADAGLPCQPQWLEQVHGVKVVEAQSGGRLQTADACFTRTSELPCAVLTADCLPLLLCDTEGAQVAAVHAGWRSLAAGVVRNSLKRFAEGGRASRDQVMAWLGPAIGPNHFEVGVDVLEAFFANAINDQHADAIAGAFKPGEKPMRFMADLYALTKAELYAAGVTQIFGGEFCTYEQADTFYSFRRDGRYTGRMASVIWMD</sequence>
<dbReference type="Proteomes" id="UP001273505">
    <property type="component" value="Unassembled WGS sequence"/>
</dbReference>
<dbReference type="EMBL" id="JAXAFO010000029">
    <property type="protein sequence ID" value="MDX6850702.1"/>
    <property type="molecule type" value="Genomic_DNA"/>
</dbReference>
<comment type="catalytic activity">
    <reaction evidence="9">
        <text>S-methyl-5'-thioadenosine + phosphate = 5-(methylsulfanyl)-alpha-D-ribose 1-phosphate + adenine</text>
        <dbReference type="Rhea" id="RHEA:11852"/>
        <dbReference type="ChEBI" id="CHEBI:16708"/>
        <dbReference type="ChEBI" id="CHEBI:17509"/>
        <dbReference type="ChEBI" id="CHEBI:43474"/>
        <dbReference type="ChEBI" id="CHEBI:58533"/>
        <dbReference type="EC" id="2.4.2.28"/>
    </reaction>
    <physiologicalReaction direction="left-to-right" evidence="9">
        <dbReference type="Rhea" id="RHEA:11853"/>
    </physiologicalReaction>
</comment>
<dbReference type="InterPro" id="IPR038371">
    <property type="entry name" value="Cu_polyphenol_OxRdtase_sf"/>
</dbReference>
<gene>
    <name evidence="11" type="primary">pgeF</name>
    <name evidence="11" type="ORF">SCD92_15115</name>
</gene>
<name>A0ABU4S0T5_9GAMM</name>
<dbReference type="Pfam" id="PF02578">
    <property type="entry name" value="Cu-oxidase_4"/>
    <property type="match status" value="1"/>
</dbReference>
<comment type="similarity">
    <text evidence="2 10">Belongs to the purine nucleoside phosphorylase YfiH/LACC1 family.</text>
</comment>
<evidence type="ECO:0000256" key="7">
    <source>
        <dbReference type="ARBA" id="ARBA00047989"/>
    </source>
</evidence>
<dbReference type="NCBIfam" id="TIGR00726">
    <property type="entry name" value="peptidoglycan editing factor PgeF"/>
    <property type="match status" value="1"/>
</dbReference>
<dbReference type="InterPro" id="IPR011324">
    <property type="entry name" value="Cytotoxic_necrot_fac-like_cat"/>
</dbReference>
<dbReference type="SUPFAM" id="SSF64438">
    <property type="entry name" value="CNF1/YfiH-like putative cysteine hydrolases"/>
    <property type="match status" value="1"/>
</dbReference>
<evidence type="ECO:0000256" key="6">
    <source>
        <dbReference type="ARBA" id="ARBA00022833"/>
    </source>
</evidence>